<dbReference type="EMBL" id="FOHB01000006">
    <property type="protein sequence ID" value="SES39268.1"/>
    <property type="molecule type" value="Genomic_DNA"/>
</dbReference>
<dbReference type="SUPFAM" id="SSF46894">
    <property type="entry name" value="C-terminal effector domain of the bipartite response regulators"/>
    <property type="match status" value="1"/>
</dbReference>
<evidence type="ECO:0000313" key="6">
    <source>
        <dbReference type="Proteomes" id="UP000199019"/>
    </source>
</evidence>
<dbReference type="SMART" id="SM00421">
    <property type="entry name" value="HTH_LUXR"/>
    <property type="match status" value="1"/>
</dbReference>
<dbReference type="SUPFAM" id="SSF52540">
    <property type="entry name" value="P-loop containing nucleoside triphosphate hydrolases"/>
    <property type="match status" value="1"/>
</dbReference>
<dbReference type="GO" id="GO:0004016">
    <property type="term" value="F:adenylate cyclase activity"/>
    <property type="evidence" value="ECO:0007669"/>
    <property type="project" value="TreeGrafter"/>
</dbReference>
<feature type="repeat" description="TPR" evidence="3">
    <location>
        <begin position="421"/>
        <end position="454"/>
    </location>
</feature>
<dbReference type="GO" id="GO:0005737">
    <property type="term" value="C:cytoplasm"/>
    <property type="evidence" value="ECO:0007669"/>
    <property type="project" value="TreeGrafter"/>
</dbReference>
<organism evidence="5 6">
    <name type="scientific">Pedococcus cremeus</name>
    <dbReference type="NCBI Taxonomy" id="587636"/>
    <lineage>
        <taxon>Bacteria</taxon>
        <taxon>Bacillati</taxon>
        <taxon>Actinomycetota</taxon>
        <taxon>Actinomycetes</taxon>
        <taxon>Micrococcales</taxon>
        <taxon>Intrasporangiaceae</taxon>
        <taxon>Pedococcus</taxon>
    </lineage>
</organism>
<dbReference type="InterPro" id="IPR019734">
    <property type="entry name" value="TPR_rpt"/>
</dbReference>
<dbReference type="PANTHER" id="PTHR16305:SF35">
    <property type="entry name" value="TRANSCRIPTIONAL ACTIVATOR DOMAIN"/>
    <property type="match status" value="1"/>
</dbReference>
<dbReference type="InterPro" id="IPR011990">
    <property type="entry name" value="TPR-like_helical_dom_sf"/>
</dbReference>
<dbReference type="Pfam" id="PF13191">
    <property type="entry name" value="AAA_16"/>
    <property type="match status" value="1"/>
</dbReference>
<dbReference type="SUPFAM" id="SSF48452">
    <property type="entry name" value="TPR-like"/>
    <property type="match status" value="1"/>
</dbReference>
<keyword evidence="3" id="KW-0802">TPR repeat</keyword>
<reference evidence="6" key="1">
    <citation type="submission" date="2016-10" db="EMBL/GenBank/DDBJ databases">
        <authorList>
            <person name="Varghese N."/>
            <person name="Submissions S."/>
        </authorList>
    </citation>
    <scope>NUCLEOTIDE SEQUENCE [LARGE SCALE GENOMIC DNA]</scope>
    <source>
        <strain evidence="6">CGMCC 1.6963</strain>
    </source>
</reference>
<dbReference type="AlphaFoldDB" id="A0A1H9WZ87"/>
<dbReference type="Gene3D" id="1.25.40.10">
    <property type="entry name" value="Tetratricopeptide repeat domain"/>
    <property type="match status" value="1"/>
</dbReference>
<keyword evidence="6" id="KW-1185">Reference proteome</keyword>
<accession>A0A1H9WZ87</accession>
<dbReference type="PROSITE" id="PS50005">
    <property type="entry name" value="TPR"/>
    <property type="match status" value="1"/>
</dbReference>
<dbReference type="InterPro" id="IPR027417">
    <property type="entry name" value="P-loop_NTPase"/>
</dbReference>
<keyword evidence="1" id="KW-0547">Nucleotide-binding</keyword>
<keyword evidence="2" id="KW-0067">ATP-binding</keyword>
<evidence type="ECO:0000313" key="5">
    <source>
        <dbReference type="EMBL" id="SES39268.1"/>
    </source>
</evidence>
<dbReference type="Proteomes" id="UP000199019">
    <property type="component" value="Unassembled WGS sequence"/>
</dbReference>
<name>A0A1H9WZ87_9MICO</name>
<dbReference type="Gene3D" id="3.40.50.300">
    <property type="entry name" value="P-loop containing nucleotide triphosphate hydrolases"/>
    <property type="match status" value="1"/>
</dbReference>
<dbReference type="CDD" id="cd06170">
    <property type="entry name" value="LuxR_C_like"/>
    <property type="match status" value="1"/>
</dbReference>
<evidence type="ECO:0000256" key="2">
    <source>
        <dbReference type="ARBA" id="ARBA00022840"/>
    </source>
</evidence>
<gene>
    <name evidence="5" type="ORF">SAMN05216199_3262</name>
</gene>
<dbReference type="PROSITE" id="PS50043">
    <property type="entry name" value="HTH_LUXR_2"/>
    <property type="match status" value="1"/>
</dbReference>
<evidence type="ECO:0000259" key="4">
    <source>
        <dbReference type="PROSITE" id="PS50043"/>
    </source>
</evidence>
<dbReference type="GO" id="GO:0003677">
    <property type="term" value="F:DNA binding"/>
    <property type="evidence" value="ECO:0007669"/>
    <property type="project" value="InterPro"/>
</dbReference>
<dbReference type="Gene3D" id="1.10.10.10">
    <property type="entry name" value="Winged helix-like DNA-binding domain superfamily/Winged helix DNA-binding domain"/>
    <property type="match status" value="1"/>
</dbReference>
<dbReference type="GO" id="GO:0005524">
    <property type="term" value="F:ATP binding"/>
    <property type="evidence" value="ECO:0007669"/>
    <property type="project" value="UniProtKB-KW"/>
</dbReference>
<dbReference type="PRINTS" id="PR00038">
    <property type="entry name" value="HTHLUXR"/>
</dbReference>
<dbReference type="InterPro" id="IPR016032">
    <property type="entry name" value="Sig_transdc_resp-reg_C-effctor"/>
</dbReference>
<evidence type="ECO:0000256" key="1">
    <source>
        <dbReference type="ARBA" id="ARBA00022741"/>
    </source>
</evidence>
<dbReference type="PANTHER" id="PTHR16305">
    <property type="entry name" value="TESTICULAR SOLUBLE ADENYLYL CYCLASE"/>
    <property type="match status" value="1"/>
</dbReference>
<feature type="domain" description="HTH luxR-type" evidence="4">
    <location>
        <begin position="934"/>
        <end position="999"/>
    </location>
</feature>
<protein>
    <submittedName>
        <fullName evidence="5">Regulatory protein, luxR family</fullName>
    </submittedName>
</protein>
<dbReference type="Pfam" id="PF00196">
    <property type="entry name" value="GerE"/>
    <property type="match status" value="1"/>
</dbReference>
<evidence type="ECO:0000256" key="3">
    <source>
        <dbReference type="PROSITE-ProRule" id="PRU00339"/>
    </source>
</evidence>
<sequence length="1002" mass="106288">MTATLPAPGRQQGLLSEHSDIICGVPLDAPAGGLFVGRDDDCERLARLLGLDVPDGSPAHAGMVVLSGDAGIGKTRLLSEVAARATAQGWRVLVGHCLGEAGSSLPYLPFTEMLGRLEATAPEQVDAVVAAHPHLARLFPSRRRGGGLDDAGTLDRADLVEAVHAALEDLAQHGPVLVVVEDVHWADQSSRDLLSLIFTRGFDGPVSLVASYRSDDLHRRHPLRATLAHWARLASVQRVDLAPLADRHVRELVRGLGGTALGESEVQAVVDRAEGNAFFAEELAAASALGHPGSTEDLSRLLLVRFEQLGPTGQQVVRMAAAAGRQVSHRMLACVVGLPDTELDLAVRDAVEHHVLVPTDTGGYAFRHALLAETVYDDLLPGERVRAHERYAAALADDPSLGTWADLARHALAAGDRERALDASVRAGDAAMSVGGPEEAWRHFKQALALLPDDHPSADAVTIRAAGAATSTGRAYKALELLQDRVARRPEGMGDTARAELLGVVATTARLTDSPLDTLAVTKEALGLLRPDDPTALRATLLAAHTQVLADRGRDVEAQRAGDEAIALAEQADLRDVADEVRVVLAKVRERTGNPQESQQALERILADPALRGTPAATRALHHLGSLHHRAGRLAQALEVYQQGAAQARATGREWAPYALECRMLGGIVAYEIGDWVLAGEILAPDGGEAPMMARALLDSALLYVAAGRGDTTSLDVVAKVRRWWETESMVGLLSASAAIDLHGSAGDLPAAVAVHDEVVALLSRVWRPRFQAQLRLSALLLGQLGCHAATAAGTERQELLVRGGQLAEVARLVWEESAASGNDGPEARAWAARVEAELLRLRWLTGDDPGQDALVTAWTEAVARFETYGHAYETARSRARLAAVLSAGGDGRADDEAAAAHDVAARLGARPLLDELRPLLRHGAGRVGAREAATRPGEHLTPREREILSLVALGRSNKQIGTQLFISAKTASVHVSNIMAKLGATGRGEAVAVARQRGLLD</sequence>
<dbReference type="InterPro" id="IPR036388">
    <property type="entry name" value="WH-like_DNA-bd_sf"/>
</dbReference>
<dbReference type="STRING" id="587636.SAMN05216199_3262"/>
<proteinExistence type="predicted"/>
<dbReference type="GO" id="GO:0006355">
    <property type="term" value="P:regulation of DNA-templated transcription"/>
    <property type="evidence" value="ECO:0007669"/>
    <property type="project" value="InterPro"/>
</dbReference>
<dbReference type="InterPro" id="IPR000792">
    <property type="entry name" value="Tscrpt_reg_LuxR_C"/>
</dbReference>
<dbReference type="InterPro" id="IPR041664">
    <property type="entry name" value="AAA_16"/>
</dbReference>
<dbReference type="OrthoDB" id="5476461at2"/>